<dbReference type="InterPro" id="IPR036322">
    <property type="entry name" value="WD40_repeat_dom_sf"/>
</dbReference>
<dbReference type="Proteomes" id="UP000799777">
    <property type="component" value="Unassembled WGS sequence"/>
</dbReference>
<evidence type="ECO:0000256" key="4">
    <source>
        <dbReference type="SAM" id="MobiDB-lite"/>
    </source>
</evidence>
<dbReference type="CDD" id="cd00200">
    <property type="entry name" value="WD40"/>
    <property type="match status" value="1"/>
</dbReference>
<dbReference type="AlphaFoldDB" id="A0A9P4GZ76"/>
<dbReference type="PROSITE" id="PS50896">
    <property type="entry name" value="LISH"/>
    <property type="match status" value="1"/>
</dbReference>
<feature type="compositionally biased region" description="Polar residues" evidence="4">
    <location>
        <begin position="135"/>
        <end position="150"/>
    </location>
</feature>
<dbReference type="InterPro" id="IPR051350">
    <property type="entry name" value="WD_repeat-ST_regulator"/>
</dbReference>
<dbReference type="Pfam" id="PF23627">
    <property type="entry name" value="LisH_WDR26"/>
    <property type="match status" value="1"/>
</dbReference>
<feature type="compositionally biased region" description="Polar residues" evidence="4">
    <location>
        <begin position="58"/>
        <end position="81"/>
    </location>
</feature>
<dbReference type="EMBL" id="ML978297">
    <property type="protein sequence ID" value="KAF2024399.1"/>
    <property type="molecule type" value="Genomic_DNA"/>
</dbReference>
<dbReference type="SUPFAM" id="SSF50978">
    <property type="entry name" value="WD40 repeat-like"/>
    <property type="match status" value="1"/>
</dbReference>
<comment type="caution">
    <text evidence="5">The sequence shown here is derived from an EMBL/GenBank/DDBJ whole genome shotgun (WGS) entry which is preliminary data.</text>
</comment>
<sequence length="741" mass="81686">MAQRCPRPIPASSAGTWSLVEVLANETTPNSPPIASADPFLPTSQPSTSPASSAHPINTRTTTSASRQQPQATFTNSSELTTAGKRRHSHSESDEGADYPEDHNTGRSNRHIAKRRRRTDGTMRLDNDASKRSRSPSQSYTNGSTRSSGPRSPLGKVANGDSHTRAESNGSYTNGGSVVNGNAVSQTFYGHDREEVTRILIQSLTDLGYHGAAGALCKESGFQLEGPTVASFRSAVLNGDWVEAEELLFGTTIYDGGGVGLDQSYGKSWSKSRSRPSSQHIGGLTLAEGANREEMLFWMKQQKYLELLERRELGKALAVLRQELTPLRQDVGRLHTLSSLMMCQSAEDLRNQAHWDGSRGESRTILLSELSKSISPSVMIPEHRLSVLLDEVKDSWIANCLYHNTAASPSLYLDHNCERDDFPTKTVLELNNHKDEVWFLQYSNDGTMLASTSKDTTIFIYDTKTYKVLYHLTEHEGSGVTHLAWSPDDTKIVTCCSHPENSARIWDVKTGLCVRHISDFTYPCTTAAWAPSGKHVIIGSQDDKMGCGVWDAEGRQIHNFCEDGSKLRTNDLAISPNGERLVVVSESSIVVFDFRSYEKICEWQLDDAKLTSVTISQDSRHMLISMNPDKIKLMEIETGDVIQRFEAHQQREFIIRSVFGGADENFVVSGSEDSRIYIWRSNGLLIEALDAHVGCVNSIAWHPKDPTVFASAGDDHKVRIWKPASAAPIASSSGISNGYGQ</sequence>
<feature type="compositionally biased region" description="Basic and acidic residues" evidence="4">
    <location>
        <begin position="119"/>
        <end position="131"/>
    </location>
</feature>
<keyword evidence="2" id="KW-0677">Repeat</keyword>
<dbReference type="PROSITE" id="PS50294">
    <property type="entry name" value="WD_REPEATS_REGION"/>
    <property type="match status" value="2"/>
</dbReference>
<dbReference type="Gene3D" id="2.130.10.10">
    <property type="entry name" value="YVTN repeat-like/Quinoprotein amine dehydrogenase"/>
    <property type="match status" value="2"/>
</dbReference>
<dbReference type="GO" id="GO:0043161">
    <property type="term" value="P:proteasome-mediated ubiquitin-dependent protein catabolic process"/>
    <property type="evidence" value="ECO:0007669"/>
    <property type="project" value="TreeGrafter"/>
</dbReference>
<dbReference type="PROSITE" id="PS50082">
    <property type="entry name" value="WD_REPEATS_2"/>
    <property type="match status" value="2"/>
</dbReference>
<evidence type="ECO:0000313" key="5">
    <source>
        <dbReference type="EMBL" id="KAF2024399.1"/>
    </source>
</evidence>
<reference evidence="5" key="1">
    <citation type="journal article" date="2020" name="Stud. Mycol.">
        <title>101 Dothideomycetes genomes: a test case for predicting lifestyles and emergence of pathogens.</title>
        <authorList>
            <person name="Haridas S."/>
            <person name="Albert R."/>
            <person name="Binder M."/>
            <person name="Bloem J."/>
            <person name="Labutti K."/>
            <person name="Salamov A."/>
            <person name="Andreopoulos B."/>
            <person name="Baker S."/>
            <person name="Barry K."/>
            <person name="Bills G."/>
            <person name="Bluhm B."/>
            <person name="Cannon C."/>
            <person name="Castanera R."/>
            <person name="Culley D."/>
            <person name="Daum C."/>
            <person name="Ezra D."/>
            <person name="Gonzalez J."/>
            <person name="Henrissat B."/>
            <person name="Kuo A."/>
            <person name="Liang C."/>
            <person name="Lipzen A."/>
            <person name="Lutzoni F."/>
            <person name="Magnuson J."/>
            <person name="Mondo S."/>
            <person name="Nolan M."/>
            <person name="Ohm R."/>
            <person name="Pangilinan J."/>
            <person name="Park H.-J."/>
            <person name="Ramirez L."/>
            <person name="Alfaro M."/>
            <person name="Sun H."/>
            <person name="Tritt A."/>
            <person name="Yoshinaga Y."/>
            <person name="Zwiers L.-H."/>
            <person name="Turgeon B."/>
            <person name="Goodwin S."/>
            <person name="Spatafora J."/>
            <person name="Crous P."/>
            <person name="Grigoriev I."/>
        </authorList>
    </citation>
    <scope>NUCLEOTIDE SEQUENCE</scope>
    <source>
        <strain evidence="5">CBS 110217</strain>
    </source>
</reference>
<feature type="compositionally biased region" description="Basic residues" evidence="4">
    <location>
        <begin position="108"/>
        <end position="118"/>
    </location>
</feature>
<dbReference type="PANTHER" id="PTHR22838">
    <property type="entry name" value="WD REPEAT PROTEIN 26-RELATED"/>
    <property type="match status" value="1"/>
</dbReference>
<dbReference type="InterPro" id="IPR006594">
    <property type="entry name" value="LisH"/>
</dbReference>
<evidence type="ECO:0000256" key="3">
    <source>
        <dbReference type="PROSITE-ProRule" id="PRU00221"/>
    </source>
</evidence>
<evidence type="ECO:0000256" key="1">
    <source>
        <dbReference type="ARBA" id="ARBA00022574"/>
    </source>
</evidence>
<evidence type="ECO:0000313" key="6">
    <source>
        <dbReference type="Proteomes" id="UP000799777"/>
    </source>
</evidence>
<feature type="region of interest" description="Disordered" evidence="4">
    <location>
        <begin position="27"/>
        <end position="180"/>
    </location>
</feature>
<dbReference type="PANTHER" id="PTHR22838:SF0">
    <property type="entry name" value="WD REPEAT-CONTAINING PROTEIN 26"/>
    <property type="match status" value="1"/>
</dbReference>
<feature type="repeat" description="WD" evidence="3">
    <location>
        <begin position="430"/>
        <end position="471"/>
    </location>
</feature>
<feature type="repeat" description="WD" evidence="3">
    <location>
        <begin position="689"/>
        <end position="731"/>
    </location>
</feature>
<feature type="compositionally biased region" description="Low complexity" evidence="4">
    <location>
        <begin position="42"/>
        <end position="56"/>
    </location>
</feature>
<dbReference type="SMART" id="SM00320">
    <property type="entry name" value="WD40"/>
    <property type="match status" value="7"/>
</dbReference>
<organism evidence="5 6">
    <name type="scientific">Setomelanomma holmii</name>
    <dbReference type="NCBI Taxonomy" id="210430"/>
    <lineage>
        <taxon>Eukaryota</taxon>
        <taxon>Fungi</taxon>
        <taxon>Dikarya</taxon>
        <taxon>Ascomycota</taxon>
        <taxon>Pezizomycotina</taxon>
        <taxon>Dothideomycetes</taxon>
        <taxon>Pleosporomycetidae</taxon>
        <taxon>Pleosporales</taxon>
        <taxon>Pleosporineae</taxon>
        <taxon>Phaeosphaeriaceae</taxon>
        <taxon>Setomelanomma</taxon>
    </lineage>
</organism>
<gene>
    <name evidence="5" type="ORF">EK21DRAFT_104708</name>
</gene>
<accession>A0A9P4GZ76</accession>
<name>A0A9P4GZ76_9PLEO</name>
<dbReference type="GO" id="GO:0034657">
    <property type="term" value="C:GID complex"/>
    <property type="evidence" value="ECO:0007669"/>
    <property type="project" value="TreeGrafter"/>
</dbReference>
<keyword evidence="1 3" id="KW-0853">WD repeat</keyword>
<dbReference type="Pfam" id="PF00400">
    <property type="entry name" value="WD40"/>
    <property type="match status" value="4"/>
</dbReference>
<dbReference type="InterPro" id="IPR001680">
    <property type="entry name" value="WD40_rpt"/>
</dbReference>
<dbReference type="OrthoDB" id="972532at2759"/>
<evidence type="ECO:0000256" key="2">
    <source>
        <dbReference type="ARBA" id="ARBA00022737"/>
    </source>
</evidence>
<proteinExistence type="predicted"/>
<dbReference type="InterPro" id="IPR015943">
    <property type="entry name" value="WD40/YVTN_repeat-like_dom_sf"/>
</dbReference>
<protein>
    <submittedName>
        <fullName evidence="5">WD40 repeat-like protein</fullName>
    </submittedName>
</protein>
<keyword evidence="6" id="KW-1185">Reference proteome</keyword>
<feature type="compositionally biased region" description="Polar residues" evidence="4">
    <location>
        <begin position="167"/>
        <end position="180"/>
    </location>
</feature>